<feature type="region of interest" description="Disordered" evidence="1">
    <location>
        <begin position="398"/>
        <end position="424"/>
    </location>
</feature>
<organism evidence="3 4">
    <name type="scientific">Euplotes crassus</name>
    <dbReference type="NCBI Taxonomy" id="5936"/>
    <lineage>
        <taxon>Eukaryota</taxon>
        <taxon>Sar</taxon>
        <taxon>Alveolata</taxon>
        <taxon>Ciliophora</taxon>
        <taxon>Intramacronucleata</taxon>
        <taxon>Spirotrichea</taxon>
        <taxon>Hypotrichia</taxon>
        <taxon>Euplotida</taxon>
        <taxon>Euplotidae</taxon>
        <taxon>Moneuplotes</taxon>
    </lineage>
</organism>
<dbReference type="Proteomes" id="UP001295684">
    <property type="component" value="Unassembled WGS sequence"/>
</dbReference>
<keyword evidence="2" id="KW-0472">Membrane</keyword>
<name>A0AAD2DBG2_EUPCR</name>
<evidence type="ECO:0000313" key="4">
    <source>
        <dbReference type="Proteomes" id="UP001295684"/>
    </source>
</evidence>
<accession>A0AAD2DBG2</accession>
<feature type="compositionally biased region" description="Basic and acidic residues" evidence="1">
    <location>
        <begin position="409"/>
        <end position="418"/>
    </location>
</feature>
<keyword evidence="2" id="KW-1133">Transmembrane helix</keyword>
<reference evidence="3" key="1">
    <citation type="submission" date="2023-07" db="EMBL/GenBank/DDBJ databases">
        <authorList>
            <consortium name="AG Swart"/>
            <person name="Singh M."/>
            <person name="Singh A."/>
            <person name="Seah K."/>
            <person name="Emmerich C."/>
        </authorList>
    </citation>
    <scope>NUCLEOTIDE SEQUENCE</scope>
    <source>
        <strain evidence="3">DP1</strain>
    </source>
</reference>
<feature type="transmembrane region" description="Helical" evidence="2">
    <location>
        <begin position="42"/>
        <end position="64"/>
    </location>
</feature>
<evidence type="ECO:0000256" key="2">
    <source>
        <dbReference type="SAM" id="Phobius"/>
    </source>
</evidence>
<evidence type="ECO:0000313" key="3">
    <source>
        <dbReference type="EMBL" id="CAI2386528.1"/>
    </source>
</evidence>
<dbReference type="GO" id="GO:0007131">
    <property type="term" value="P:reciprocal meiotic recombination"/>
    <property type="evidence" value="ECO:0007669"/>
    <property type="project" value="TreeGrafter"/>
</dbReference>
<dbReference type="PANTHER" id="PTHR31398">
    <property type="entry name" value="MEIOTIC NUCLEAR DIVISION PROTEIN 1 HOMOLOG"/>
    <property type="match status" value="1"/>
</dbReference>
<evidence type="ECO:0000256" key="1">
    <source>
        <dbReference type="SAM" id="MobiDB-lite"/>
    </source>
</evidence>
<dbReference type="PANTHER" id="PTHR31398:SF0">
    <property type="entry name" value="MEIOTIC NUCLEAR DIVISION PROTEIN 1 HOMOLOG"/>
    <property type="match status" value="1"/>
</dbReference>
<gene>
    <name evidence="3" type="ORF">ECRASSUSDP1_LOCUS28150</name>
</gene>
<feature type="transmembrane region" description="Helical" evidence="2">
    <location>
        <begin position="327"/>
        <end position="349"/>
    </location>
</feature>
<keyword evidence="4" id="KW-1185">Reference proteome</keyword>
<protein>
    <submittedName>
        <fullName evidence="3">Uncharacterized protein</fullName>
    </submittedName>
</protein>
<dbReference type="AlphaFoldDB" id="A0AAD2DBG2"/>
<proteinExistence type="predicted"/>
<comment type="caution">
    <text evidence="3">The sequence shown here is derived from an EMBL/GenBank/DDBJ whole genome shotgun (WGS) entry which is preliminary data.</text>
</comment>
<keyword evidence="2" id="KW-0812">Transmembrane</keyword>
<sequence length="672" mass="77259">MSTGSNFKKSLFRKLLARVKSIDMYGKNISLTYDGDDKYRTYIGGVSSIFVGSIIITYVVYLFYIMLYKHDTNISTTSSIDDIFNEVNIHKPGESKFDFAISFIANGVDYMQDPTAFTIDFNQVIQEWNSTSEDASFTRTKTPITLEKCGTTNFKFNNQAEVKRIGVDEYYCPTISDYSVAGSFYAESFHYLELKIQKCTGSASCKSDTDINNIMKESRFNLALVNSIVNFDDYKKPIQQVIDDGNFWELTPGIRKKSDLFIRYNLGTFEDDYFQLGFETTHDFYQVIDTTERFETESSSGDVLSLYFRLDKSTNEYERKIFSFGELLGLAGGFYGALLTIGSIFISVFSDRLYIGAVLGRIYKIDTSNAKAPFGNMSNLHQSESQDVATRNLPSSIIDSQSYSSSRNNIRETSKDQDIPEQDQENLKKKKLLEKCENNMKARRPFSYGYCHIIQNFLCCIACRSKRKIFKTPNLQRHAYFTIGKHKLTQELDCITLIKTIKQLKILTQVLLTKEQKFLIKYQRQNIINSASSDSSDEVQKGQPRRNHVQMVGMERVRKQSVEGFKISKVIEELKRKRLDDVDIRIIKGIFKDKKVMKEESGVDAINLSEMNTLEPRVTKNQEEIKKDLSFDRNSKKNLAINQISQIYYPMSPISNNKHSNHDNSLTFMKIT</sequence>
<dbReference type="GO" id="GO:0005634">
    <property type="term" value="C:nucleus"/>
    <property type="evidence" value="ECO:0007669"/>
    <property type="project" value="TreeGrafter"/>
</dbReference>
<dbReference type="EMBL" id="CAMPGE010029047">
    <property type="protein sequence ID" value="CAI2386528.1"/>
    <property type="molecule type" value="Genomic_DNA"/>
</dbReference>